<feature type="region of interest" description="Disordered" evidence="1">
    <location>
        <begin position="137"/>
        <end position="180"/>
    </location>
</feature>
<feature type="compositionally biased region" description="Polar residues" evidence="1">
    <location>
        <begin position="163"/>
        <end position="180"/>
    </location>
</feature>
<dbReference type="Proteomes" id="UP000288429">
    <property type="component" value="Unassembled WGS sequence"/>
</dbReference>
<sequence>MSLNQSHLLPPGIEIPDGRCLATRRAYMLAVFNFHGPVSDEKMAAERAYAIKMNCAFLHQKAKLTKISEVYFEYAIDNGIWHNWFVDQHNAGLPTPEWPWYDTKPDRDDMTEGTSPVYAQWLRDNVPVELEPQLASVRPSASIPPGTVSPPTTETMPVGAPAHSSSTVATDAVPPQSSASLRPQVPSLAVRRHVWNAIYGDRWPADPYCGPFEVSIPPWLDFKGLVLGHNGYLFAGVLETIHQDLAISWEMNELNSPNYFDYRSHKLVVGFSNGVDYDDIANQSHLKALWENVTSWVDTVYQGRPRTLASYLRNTPET</sequence>
<keyword evidence="3" id="KW-1185">Reference proteome</keyword>
<proteinExistence type="predicted"/>
<reference evidence="2 3" key="1">
    <citation type="submission" date="2017-06" db="EMBL/GenBank/DDBJ databases">
        <title>Cmopartive genomic analysis of Ambrosia Fusariam Clade fungi.</title>
        <authorList>
            <person name="Stajich J.E."/>
            <person name="Carrillo J."/>
            <person name="Kijimoto T."/>
            <person name="Eskalen A."/>
            <person name="O'Donnell K."/>
            <person name="Kasson M."/>
        </authorList>
    </citation>
    <scope>NUCLEOTIDE SEQUENCE [LARGE SCALE GENOMIC DNA]</scope>
    <source>
        <strain evidence="2 3">NRRL 20438</strain>
    </source>
</reference>
<accession>A0A428UDU6</accession>
<name>A0A428UDU6_9HYPO</name>
<evidence type="ECO:0000313" key="2">
    <source>
        <dbReference type="EMBL" id="RSM12440.1"/>
    </source>
</evidence>
<evidence type="ECO:0000256" key="1">
    <source>
        <dbReference type="SAM" id="MobiDB-lite"/>
    </source>
</evidence>
<organism evidence="2 3">
    <name type="scientific">Fusarium ambrosium</name>
    <dbReference type="NCBI Taxonomy" id="131363"/>
    <lineage>
        <taxon>Eukaryota</taxon>
        <taxon>Fungi</taxon>
        <taxon>Dikarya</taxon>
        <taxon>Ascomycota</taxon>
        <taxon>Pezizomycotina</taxon>
        <taxon>Sordariomycetes</taxon>
        <taxon>Hypocreomycetidae</taxon>
        <taxon>Hypocreales</taxon>
        <taxon>Nectriaceae</taxon>
        <taxon>Fusarium</taxon>
        <taxon>Fusarium solani species complex</taxon>
    </lineage>
</organism>
<dbReference type="AlphaFoldDB" id="A0A428UDU6"/>
<gene>
    <name evidence="2" type="ORF">CDV31_006281</name>
</gene>
<protein>
    <submittedName>
        <fullName evidence="2">Uncharacterized protein</fullName>
    </submittedName>
</protein>
<comment type="caution">
    <text evidence="2">The sequence shown here is derived from an EMBL/GenBank/DDBJ whole genome shotgun (WGS) entry which is preliminary data.</text>
</comment>
<evidence type="ECO:0000313" key="3">
    <source>
        <dbReference type="Proteomes" id="UP000288429"/>
    </source>
</evidence>
<dbReference type="EMBL" id="NIZV01000070">
    <property type="protein sequence ID" value="RSM12440.1"/>
    <property type="molecule type" value="Genomic_DNA"/>
</dbReference>